<protein>
    <submittedName>
        <fullName evidence="1">Uncharacterized protein</fullName>
    </submittedName>
</protein>
<dbReference type="Gramene" id="ORUFI03G19340.1">
    <property type="protein sequence ID" value="ORUFI03G19340.1"/>
    <property type="gene ID" value="ORUFI03G19340"/>
</dbReference>
<keyword evidence="2" id="KW-1185">Reference proteome</keyword>
<reference evidence="2" key="1">
    <citation type="submission" date="2013-06" db="EMBL/GenBank/DDBJ databases">
        <authorList>
            <person name="Zhao Q."/>
        </authorList>
    </citation>
    <scope>NUCLEOTIDE SEQUENCE</scope>
    <source>
        <strain evidence="2">cv. W1943</strain>
    </source>
</reference>
<evidence type="ECO:0000313" key="2">
    <source>
        <dbReference type="Proteomes" id="UP000008022"/>
    </source>
</evidence>
<name>A0A0E0NVJ3_ORYRU</name>
<dbReference type="EnsemblPlants" id="ORUFI03G19340.1">
    <property type="protein sequence ID" value="ORUFI03G19340.1"/>
    <property type="gene ID" value="ORUFI03G19340"/>
</dbReference>
<reference evidence="1" key="2">
    <citation type="submission" date="2015-06" db="UniProtKB">
        <authorList>
            <consortium name="EnsemblPlants"/>
        </authorList>
    </citation>
    <scope>IDENTIFICATION</scope>
</reference>
<evidence type="ECO:0000313" key="1">
    <source>
        <dbReference type="EnsemblPlants" id="ORUFI03G19340.1"/>
    </source>
</evidence>
<proteinExistence type="predicted"/>
<dbReference type="Proteomes" id="UP000008022">
    <property type="component" value="Unassembled WGS sequence"/>
</dbReference>
<dbReference type="AlphaFoldDB" id="A0A0E0NVJ3"/>
<organism evidence="1 2">
    <name type="scientific">Oryza rufipogon</name>
    <name type="common">Brownbeard rice</name>
    <name type="synonym">Asian wild rice</name>
    <dbReference type="NCBI Taxonomy" id="4529"/>
    <lineage>
        <taxon>Eukaryota</taxon>
        <taxon>Viridiplantae</taxon>
        <taxon>Streptophyta</taxon>
        <taxon>Embryophyta</taxon>
        <taxon>Tracheophyta</taxon>
        <taxon>Spermatophyta</taxon>
        <taxon>Magnoliopsida</taxon>
        <taxon>Liliopsida</taxon>
        <taxon>Poales</taxon>
        <taxon>Poaceae</taxon>
        <taxon>BOP clade</taxon>
        <taxon>Oryzoideae</taxon>
        <taxon>Oryzeae</taxon>
        <taxon>Oryzinae</taxon>
        <taxon>Oryza</taxon>
    </lineage>
</organism>
<sequence>MRPRVPILIPSHGWRARPCTSTRSTRRPIIIELGIEACCNCFLPICVVHDAVTRPIQLEASAGAVHPLSSRRDATFFRLY</sequence>
<accession>A0A0E0NVJ3</accession>
<dbReference type="HOGENOM" id="CLU_2594006_0_0_1"/>